<protein>
    <submittedName>
        <fullName evidence="8">Putative serine/threonine protein kinase</fullName>
    </submittedName>
</protein>
<keyword evidence="3 8" id="KW-0418">Kinase</keyword>
<dbReference type="GO" id="GO:0005524">
    <property type="term" value="F:ATP binding"/>
    <property type="evidence" value="ECO:0007669"/>
    <property type="project" value="UniProtKB-KW"/>
</dbReference>
<dbReference type="CDD" id="cd14014">
    <property type="entry name" value="STKc_PknB_like"/>
    <property type="match status" value="1"/>
</dbReference>
<dbReference type="InterPro" id="IPR000719">
    <property type="entry name" value="Prot_kinase_dom"/>
</dbReference>
<dbReference type="SMART" id="SM00220">
    <property type="entry name" value="S_TKc"/>
    <property type="match status" value="1"/>
</dbReference>
<dbReference type="PROSITE" id="PS00108">
    <property type="entry name" value="PROTEIN_KINASE_ST"/>
    <property type="match status" value="1"/>
</dbReference>
<evidence type="ECO:0000256" key="2">
    <source>
        <dbReference type="ARBA" id="ARBA00022741"/>
    </source>
</evidence>
<accession>A0A0K1PR18</accession>
<keyword evidence="4" id="KW-0067">ATP-binding</keyword>
<dbReference type="PANTHER" id="PTHR43289">
    <property type="entry name" value="MITOGEN-ACTIVATED PROTEIN KINASE KINASE KINASE 20-RELATED"/>
    <property type="match status" value="1"/>
</dbReference>
<keyword evidence="6" id="KW-1133">Transmembrane helix</keyword>
<evidence type="ECO:0000256" key="1">
    <source>
        <dbReference type="ARBA" id="ARBA00022679"/>
    </source>
</evidence>
<dbReference type="KEGG" id="llu:AKJ09_02649"/>
<dbReference type="Pfam" id="PF00069">
    <property type="entry name" value="Pkinase"/>
    <property type="match status" value="1"/>
</dbReference>
<keyword evidence="8" id="KW-0723">Serine/threonine-protein kinase</keyword>
<evidence type="ECO:0000259" key="7">
    <source>
        <dbReference type="PROSITE" id="PS50011"/>
    </source>
</evidence>
<name>A0A0K1PR18_9BACT</name>
<dbReference type="PANTHER" id="PTHR43289:SF6">
    <property type="entry name" value="SERINE_THREONINE-PROTEIN KINASE NEKL-3"/>
    <property type="match status" value="1"/>
</dbReference>
<dbReference type="InterPro" id="IPR011009">
    <property type="entry name" value="Kinase-like_dom_sf"/>
</dbReference>
<proteinExistence type="predicted"/>
<evidence type="ECO:0000313" key="9">
    <source>
        <dbReference type="Proteomes" id="UP000064967"/>
    </source>
</evidence>
<feature type="transmembrane region" description="Helical" evidence="6">
    <location>
        <begin position="308"/>
        <end position="329"/>
    </location>
</feature>
<feature type="compositionally biased region" description="Low complexity" evidence="5">
    <location>
        <begin position="403"/>
        <end position="420"/>
    </location>
</feature>
<gene>
    <name evidence="8" type="ORF">AKJ09_02649</name>
</gene>
<dbReference type="Gene3D" id="1.10.510.10">
    <property type="entry name" value="Transferase(Phosphotransferase) domain 1"/>
    <property type="match status" value="1"/>
</dbReference>
<dbReference type="Proteomes" id="UP000064967">
    <property type="component" value="Chromosome"/>
</dbReference>
<dbReference type="PROSITE" id="PS50011">
    <property type="entry name" value="PROTEIN_KINASE_DOM"/>
    <property type="match status" value="1"/>
</dbReference>
<dbReference type="AlphaFoldDB" id="A0A0K1PR18"/>
<dbReference type="STRING" id="1391654.AKJ09_02649"/>
<dbReference type="GO" id="GO:0004674">
    <property type="term" value="F:protein serine/threonine kinase activity"/>
    <property type="evidence" value="ECO:0007669"/>
    <property type="project" value="UniProtKB-KW"/>
</dbReference>
<feature type="domain" description="Protein kinase" evidence="7">
    <location>
        <begin position="1"/>
        <end position="258"/>
    </location>
</feature>
<evidence type="ECO:0000313" key="8">
    <source>
        <dbReference type="EMBL" id="AKU95985.1"/>
    </source>
</evidence>
<keyword evidence="1" id="KW-0808">Transferase</keyword>
<keyword evidence="9" id="KW-1185">Reference proteome</keyword>
<dbReference type="InterPro" id="IPR008271">
    <property type="entry name" value="Ser/Thr_kinase_AS"/>
</dbReference>
<evidence type="ECO:0000256" key="4">
    <source>
        <dbReference type="ARBA" id="ARBA00022840"/>
    </source>
</evidence>
<keyword evidence="2" id="KW-0547">Nucleotide-binding</keyword>
<dbReference type="SUPFAM" id="SSF56112">
    <property type="entry name" value="Protein kinase-like (PK-like)"/>
    <property type="match status" value="1"/>
</dbReference>
<organism evidence="8 9">
    <name type="scientific">Labilithrix luteola</name>
    <dbReference type="NCBI Taxonomy" id="1391654"/>
    <lineage>
        <taxon>Bacteria</taxon>
        <taxon>Pseudomonadati</taxon>
        <taxon>Myxococcota</taxon>
        <taxon>Polyangia</taxon>
        <taxon>Polyangiales</taxon>
        <taxon>Labilitrichaceae</taxon>
        <taxon>Labilithrix</taxon>
    </lineage>
</organism>
<evidence type="ECO:0000256" key="6">
    <source>
        <dbReference type="SAM" id="Phobius"/>
    </source>
</evidence>
<dbReference type="EMBL" id="CP012333">
    <property type="protein sequence ID" value="AKU95985.1"/>
    <property type="molecule type" value="Genomic_DNA"/>
</dbReference>
<feature type="region of interest" description="Disordered" evidence="5">
    <location>
        <begin position="389"/>
        <end position="431"/>
    </location>
</feature>
<keyword evidence="6" id="KW-0472">Membrane</keyword>
<keyword evidence="6" id="KW-0812">Transmembrane</keyword>
<evidence type="ECO:0000256" key="3">
    <source>
        <dbReference type="ARBA" id="ARBA00022777"/>
    </source>
</evidence>
<evidence type="ECO:0000256" key="5">
    <source>
        <dbReference type="SAM" id="MobiDB-lite"/>
    </source>
</evidence>
<sequence length="431" mass="45312">MGVVVAATHLMLGHQVAIKCLLPSAQLDDETIARFFREARVTARLKSNHIAKTVDMGQLDDGRPFLVMDLLEGRDLDAAIEAGKPLPIDVVVGWLLQACEGIAEAHRAGIVHRDLKPSNLFLARDASGEDVVKVLDFGISKLTGDPDHALTKSEASFGSPLYMSPEQLRSSKSADARSDVWSLGVILYEALCGRPPFQGENVFGLANAVMFDPPEPPIERRSDIPRELSALIVQCLSKAPAARPQSVADLSDRLAPFAGQSGRERAMRVRNSFAPESGRLAVAAEPSEHLAAAATQRNRPGRVSLVRWPVAFGVVVLLASIGGLVALGVTRSSNPASPAETSLADGSLTFTPPTIASGGVPIASETVPVVTMATTTAPATPSVTLVVAVSPSSQRGKAPRGVPSTRTPATPSASATPAPTNTGPFIDRRTD</sequence>
<reference evidence="8 9" key="1">
    <citation type="submission" date="2015-08" db="EMBL/GenBank/DDBJ databases">
        <authorList>
            <person name="Babu N.S."/>
            <person name="Beckwith C.J."/>
            <person name="Beseler K.G."/>
            <person name="Brison A."/>
            <person name="Carone J.V."/>
            <person name="Caskin T.P."/>
            <person name="Diamond M."/>
            <person name="Durham M.E."/>
            <person name="Foxe J.M."/>
            <person name="Go M."/>
            <person name="Henderson B.A."/>
            <person name="Jones I.B."/>
            <person name="McGettigan J.A."/>
            <person name="Micheletti S.J."/>
            <person name="Nasrallah M.E."/>
            <person name="Ortiz D."/>
            <person name="Piller C.R."/>
            <person name="Privatt S.R."/>
            <person name="Schneider S.L."/>
            <person name="Sharp S."/>
            <person name="Smith T.C."/>
            <person name="Stanton J.D."/>
            <person name="Ullery H.E."/>
            <person name="Wilson R.J."/>
            <person name="Serrano M.G."/>
            <person name="Buck G."/>
            <person name="Lee V."/>
            <person name="Wang Y."/>
            <person name="Carvalho R."/>
            <person name="Voegtly L."/>
            <person name="Shi R."/>
            <person name="Duckworth R."/>
            <person name="Johnson A."/>
            <person name="Loviza R."/>
            <person name="Walstead R."/>
            <person name="Shah Z."/>
            <person name="Kiflezghi M."/>
            <person name="Wade K."/>
            <person name="Ball S.L."/>
            <person name="Bradley K.W."/>
            <person name="Asai D.J."/>
            <person name="Bowman C.A."/>
            <person name="Russell D.A."/>
            <person name="Pope W.H."/>
            <person name="Jacobs-Sera D."/>
            <person name="Hendrix R.W."/>
            <person name="Hatfull G.F."/>
        </authorList>
    </citation>
    <scope>NUCLEOTIDE SEQUENCE [LARGE SCALE GENOMIC DNA]</scope>
    <source>
        <strain evidence="8 9">DSM 27648</strain>
    </source>
</reference>
<dbReference type="Gene3D" id="3.30.200.20">
    <property type="entry name" value="Phosphorylase Kinase, domain 1"/>
    <property type="match status" value="1"/>
</dbReference>